<dbReference type="InterPro" id="IPR025476">
    <property type="entry name" value="Helitron_helicase-like"/>
</dbReference>
<evidence type="ECO:0000313" key="5">
    <source>
        <dbReference type="EnsemblPlants" id="KRH33533"/>
    </source>
</evidence>
<dbReference type="GO" id="GO:0000723">
    <property type="term" value="P:telomere maintenance"/>
    <property type="evidence" value="ECO:0007669"/>
    <property type="project" value="InterPro"/>
</dbReference>
<dbReference type="SMR" id="K7LJ41"/>
<dbReference type="Pfam" id="PF05970">
    <property type="entry name" value="PIF1"/>
    <property type="match status" value="1"/>
</dbReference>
<name>K7LJ41_SOYBN</name>
<evidence type="ECO:0000259" key="3">
    <source>
        <dbReference type="Pfam" id="PF14214"/>
    </source>
</evidence>
<dbReference type="PANTHER" id="PTHR45786:SF66">
    <property type="entry name" value="HOOK MOTIF PROTEIN, PUTATIVE-RELATED"/>
    <property type="match status" value="1"/>
</dbReference>
<keyword evidence="1" id="KW-0547">Nucleotide-binding</keyword>
<dbReference type="GO" id="GO:0005524">
    <property type="term" value="F:ATP binding"/>
    <property type="evidence" value="ECO:0007669"/>
    <property type="project" value="UniProtKB-KW"/>
</dbReference>
<gene>
    <name evidence="4" type="ORF">GLYMA_10G129600</name>
</gene>
<sequence>MLFVKFFIIDEKYILKTNLIGYFDKGKPLIQCTYYSAHMWYQERNHRHRDTANPKFQLCCGNGKVQLPFLKPPLPFLQHLLCDSKAIDSRNYQKNIPLYNMMFSFTSPREKFDGSVMGNKGPPTICIQGQTYHRIGSLLSTKGKSPKYAQLYIYDPKNEIKTIIRSTNMLDEHNIYAKSFHMARDRLRDKLVCDLKLRLMSNRSQDGRIYNIPHVFEVVSASKLQRIDDLNTSYLAYQYPLLFLYGEEGYRLDVLYRAKHCFNGSNTNKLTIREWLCFKIQSRENEAQTLFRSRRLFQQFLVDGSTMVGQRSNKGKRVILPSSFVGRQRYMDQLYFDGMTICNNVGLPDLFLTFTSNPNWPQVQNILSSMNLTIVDRLAIVVRVFRIKFEQLLTYLNKKNKLGKVIAYNGQTLIKGGVSIDNHSVVPYNPWLLLRYQDHINIEWCNQSIYIKYLFKYINKGYDHITTMIHPSSESTSNTIRNADEIQHYLDCRYISPCEACCQIFAFPIHGRNPAVEKLFFLLPGLFYLRIMLIVSKGPMTYEEIHTVANIAIREAKDWDSGYFLRKLFVTMLLSNNINNPKNVWAQTWEWLSDGILFEQRRVLHFPDLPHTQMELQNLTLIEIEKLLNKKKNEQMEIFQKIMGVVHNNKGGMYFLYGYGGTSKTFMWKTLSIALHAQHSIVLNVASSSIASLLLPGGQTTYSRLKIPVPTLDNFVCNIHQGSDLAALSLRDIMKTNSNEPKVFWGKVVVFEGYFRQILRVFPLGLFVF</sequence>
<dbReference type="AlphaFoldDB" id="K7LJ41"/>
<dbReference type="InterPro" id="IPR027417">
    <property type="entry name" value="P-loop_NTPase"/>
</dbReference>
<reference evidence="4" key="3">
    <citation type="submission" date="2018-07" db="EMBL/GenBank/DDBJ databases">
        <title>WGS assembly of Glycine max.</title>
        <authorList>
            <person name="Schmutz J."/>
            <person name="Cannon S."/>
            <person name="Schlueter J."/>
            <person name="Ma J."/>
            <person name="Mitros T."/>
            <person name="Nelson W."/>
            <person name="Hyten D."/>
            <person name="Song Q."/>
            <person name="Thelen J."/>
            <person name="Cheng J."/>
            <person name="Xu D."/>
            <person name="Hellsten U."/>
            <person name="May G."/>
            <person name="Yu Y."/>
            <person name="Sakurai T."/>
            <person name="Umezawa T."/>
            <person name="Bhattacharyya M."/>
            <person name="Sandhu D."/>
            <person name="Valliyodan B."/>
            <person name="Lindquist E."/>
            <person name="Peto M."/>
            <person name="Grant D."/>
            <person name="Shu S."/>
            <person name="Goodstein D."/>
            <person name="Barry K."/>
            <person name="Futrell-Griggs M."/>
            <person name="Abernathy B."/>
            <person name="Du J."/>
            <person name="Tian Z."/>
            <person name="Zhu L."/>
            <person name="Gill N."/>
            <person name="Joshi T."/>
            <person name="Libault M."/>
            <person name="Sethuraman A."/>
            <person name="Zhang X."/>
            <person name="Shinozaki K."/>
            <person name="Nguyen H."/>
            <person name="Wing R."/>
            <person name="Cregan P."/>
            <person name="Specht J."/>
            <person name="Grimwood J."/>
            <person name="Rokhsar D."/>
            <person name="Stacey G."/>
            <person name="Shoemaker R."/>
            <person name="Jackson S."/>
        </authorList>
    </citation>
    <scope>NUCLEOTIDE SEQUENCE</scope>
    <source>
        <tissue evidence="4">Callus</tissue>
    </source>
</reference>
<dbReference type="EMBL" id="CM000843">
    <property type="protein sequence ID" value="KRH33533.1"/>
    <property type="molecule type" value="Genomic_DNA"/>
</dbReference>
<proteinExistence type="inferred from homology"/>
<keyword evidence="1" id="KW-0378">Hydrolase</keyword>
<keyword evidence="1" id="KW-0347">Helicase</keyword>
<dbReference type="STRING" id="3847.K7LJ41"/>
<dbReference type="eggNOG" id="KOG0987">
    <property type="taxonomic scope" value="Eukaryota"/>
</dbReference>
<organism evidence="5">
    <name type="scientific">Glycine max</name>
    <name type="common">Soybean</name>
    <name type="synonym">Glycine hispida</name>
    <dbReference type="NCBI Taxonomy" id="3847"/>
    <lineage>
        <taxon>Eukaryota</taxon>
        <taxon>Viridiplantae</taxon>
        <taxon>Streptophyta</taxon>
        <taxon>Embryophyta</taxon>
        <taxon>Tracheophyta</taxon>
        <taxon>Spermatophyta</taxon>
        <taxon>Magnoliopsida</taxon>
        <taxon>eudicotyledons</taxon>
        <taxon>Gunneridae</taxon>
        <taxon>Pentapetalae</taxon>
        <taxon>rosids</taxon>
        <taxon>fabids</taxon>
        <taxon>Fabales</taxon>
        <taxon>Fabaceae</taxon>
        <taxon>Papilionoideae</taxon>
        <taxon>50 kb inversion clade</taxon>
        <taxon>NPAAA clade</taxon>
        <taxon>indigoferoid/millettioid clade</taxon>
        <taxon>Phaseoleae</taxon>
        <taxon>Glycine</taxon>
        <taxon>Glycine subgen. Soja</taxon>
    </lineage>
</organism>
<dbReference type="InParanoid" id="K7LJ41"/>
<evidence type="ECO:0000313" key="6">
    <source>
        <dbReference type="Proteomes" id="UP000008827"/>
    </source>
</evidence>
<dbReference type="PaxDb" id="3847-GLYMA10G26206.1"/>
<evidence type="ECO:0000313" key="4">
    <source>
        <dbReference type="EMBL" id="KRH33533.1"/>
    </source>
</evidence>
<comment type="similarity">
    <text evidence="1">Belongs to the helicase family.</text>
</comment>
<dbReference type="Gene3D" id="3.40.50.300">
    <property type="entry name" value="P-loop containing nucleotide triphosphate hydrolases"/>
    <property type="match status" value="1"/>
</dbReference>
<keyword evidence="1" id="KW-0234">DNA repair</keyword>
<evidence type="ECO:0000259" key="2">
    <source>
        <dbReference type="Pfam" id="PF05970"/>
    </source>
</evidence>
<dbReference type="Pfam" id="PF14214">
    <property type="entry name" value="Helitron_like_N"/>
    <property type="match status" value="1"/>
</dbReference>
<dbReference type="EnsemblPlants" id="KRH33533">
    <property type="protein sequence ID" value="KRH33533"/>
    <property type="gene ID" value="GLYMA_10G129600"/>
</dbReference>
<dbReference type="Proteomes" id="UP000008827">
    <property type="component" value="Chromosome 10"/>
</dbReference>
<dbReference type="PANTHER" id="PTHR45786">
    <property type="entry name" value="DNA BINDING PROTEIN-LIKE"/>
    <property type="match status" value="1"/>
</dbReference>
<reference evidence="5" key="2">
    <citation type="submission" date="2018-02" db="UniProtKB">
        <authorList>
            <consortium name="EnsemblPlants"/>
        </authorList>
    </citation>
    <scope>IDENTIFICATION</scope>
    <source>
        <strain evidence="5">Williams 82</strain>
    </source>
</reference>
<keyword evidence="1" id="KW-0067">ATP-binding</keyword>
<dbReference type="HOGENOM" id="CLU_001324_5_6_1"/>
<dbReference type="GO" id="GO:0006310">
    <property type="term" value="P:DNA recombination"/>
    <property type="evidence" value="ECO:0007669"/>
    <property type="project" value="UniProtKB-KW"/>
</dbReference>
<keyword evidence="1" id="KW-0227">DNA damage</keyword>
<keyword evidence="6" id="KW-1185">Reference proteome</keyword>
<dbReference type="Gramene" id="KRH33533">
    <property type="protein sequence ID" value="KRH33533"/>
    <property type="gene ID" value="GLYMA_10G129600"/>
</dbReference>
<comment type="catalytic activity">
    <reaction evidence="1">
        <text>ATP + H2O = ADP + phosphate + H(+)</text>
        <dbReference type="Rhea" id="RHEA:13065"/>
        <dbReference type="ChEBI" id="CHEBI:15377"/>
        <dbReference type="ChEBI" id="CHEBI:15378"/>
        <dbReference type="ChEBI" id="CHEBI:30616"/>
        <dbReference type="ChEBI" id="CHEBI:43474"/>
        <dbReference type="ChEBI" id="CHEBI:456216"/>
        <dbReference type="EC" id="5.6.2.3"/>
    </reaction>
</comment>
<evidence type="ECO:0000256" key="1">
    <source>
        <dbReference type="RuleBase" id="RU363044"/>
    </source>
</evidence>
<accession>K7LJ41</accession>
<feature type="domain" description="Helitron helicase-like" evidence="3">
    <location>
        <begin position="312"/>
        <end position="410"/>
    </location>
</feature>
<comment type="cofactor">
    <cofactor evidence="1">
        <name>Mg(2+)</name>
        <dbReference type="ChEBI" id="CHEBI:18420"/>
    </cofactor>
</comment>
<dbReference type="GO" id="GO:0043139">
    <property type="term" value="F:5'-3' DNA helicase activity"/>
    <property type="evidence" value="ECO:0007669"/>
    <property type="project" value="UniProtKB-EC"/>
</dbReference>
<protein>
    <recommendedName>
        <fullName evidence="1">ATP-dependent DNA helicase</fullName>
        <ecNumber evidence="1">5.6.2.3</ecNumber>
    </recommendedName>
</protein>
<keyword evidence="1" id="KW-0233">DNA recombination</keyword>
<dbReference type="InterPro" id="IPR010285">
    <property type="entry name" value="DNA_helicase_pif1-like_DEAD"/>
</dbReference>
<dbReference type="EC" id="5.6.2.3" evidence="1"/>
<feature type="domain" description="DNA helicase Pif1-like DEAD-box helicase" evidence="2">
    <location>
        <begin position="633"/>
        <end position="728"/>
    </location>
</feature>
<dbReference type="GO" id="GO:0006281">
    <property type="term" value="P:DNA repair"/>
    <property type="evidence" value="ECO:0007669"/>
    <property type="project" value="UniProtKB-KW"/>
</dbReference>
<reference evidence="4 5" key="1">
    <citation type="journal article" date="2010" name="Nature">
        <title>Genome sequence of the palaeopolyploid soybean.</title>
        <authorList>
            <person name="Schmutz J."/>
            <person name="Cannon S.B."/>
            <person name="Schlueter J."/>
            <person name="Ma J."/>
            <person name="Mitros T."/>
            <person name="Nelson W."/>
            <person name="Hyten D.L."/>
            <person name="Song Q."/>
            <person name="Thelen J.J."/>
            <person name="Cheng J."/>
            <person name="Xu D."/>
            <person name="Hellsten U."/>
            <person name="May G.D."/>
            <person name="Yu Y."/>
            <person name="Sakurai T."/>
            <person name="Umezawa T."/>
            <person name="Bhattacharyya M.K."/>
            <person name="Sandhu D."/>
            <person name="Valliyodan B."/>
            <person name="Lindquist E."/>
            <person name="Peto M."/>
            <person name="Grant D."/>
            <person name="Shu S."/>
            <person name="Goodstein D."/>
            <person name="Barry K."/>
            <person name="Futrell-Griggs M."/>
            <person name="Abernathy B."/>
            <person name="Du J."/>
            <person name="Tian Z."/>
            <person name="Zhu L."/>
            <person name="Gill N."/>
            <person name="Joshi T."/>
            <person name="Libault M."/>
            <person name="Sethuraman A."/>
            <person name="Zhang X.-C."/>
            <person name="Shinozaki K."/>
            <person name="Nguyen H.T."/>
            <person name="Wing R.A."/>
            <person name="Cregan P."/>
            <person name="Specht J."/>
            <person name="Grimwood J."/>
            <person name="Rokhsar D."/>
            <person name="Stacey G."/>
            <person name="Shoemaker R.C."/>
            <person name="Jackson S.A."/>
        </authorList>
    </citation>
    <scope>NUCLEOTIDE SEQUENCE [LARGE SCALE GENOMIC DNA]</scope>
    <source>
        <strain evidence="5">cv. Williams 82</strain>
        <tissue evidence="4">Callus</tissue>
    </source>
</reference>
<dbReference type="GO" id="GO:0016787">
    <property type="term" value="F:hydrolase activity"/>
    <property type="evidence" value="ECO:0007669"/>
    <property type="project" value="UniProtKB-KW"/>
</dbReference>